<evidence type="ECO:0000313" key="7">
    <source>
        <dbReference type="Proteomes" id="UP000286701"/>
    </source>
</evidence>
<dbReference type="Pfam" id="PF00027">
    <property type="entry name" value="cNMP_binding"/>
    <property type="match status" value="1"/>
</dbReference>
<gene>
    <name evidence="6" type="ORF">EPL05_02970</name>
</gene>
<evidence type="ECO:0000256" key="1">
    <source>
        <dbReference type="ARBA" id="ARBA00023015"/>
    </source>
</evidence>
<dbReference type="InterPro" id="IPR018490">
    <property type="entry name" value="cNMP-bd_dom_sf"/>
</dbReference>
<name>A0A3S3V7G5_9SPHI</name>
<dbReference type="SMART" id="SM00100">
    <property type="entry name" value="cNMP"/>
    <property type="match status" value="1"/>
</dbReference>
<dbReference type="EMBL" id="SBIW01000001">
    <property type="protein sequence ID" value="RWY57505.1"/>
    <property type="molecule type" value="Genomic_DNA"/>
</dbReference>
<keyword evidence="7" id="KW-1185">Reference proteome</keyword>
<evidence type="ECO:0000259" key="5">
    <source>
        <dbReference type="PROSITE" id="PS51063"/>
    </source>
</evidence>
<proteinExistence type="predicted"/>
<dbReference type="Gene3D" id="2.60.120.10">
    <property type="entry name" value="Jelly Rolls"/>
    <property type="match status" value="1"/>
</dbReference>
<accession>A0A3S3V7G5</accession>
<dbReference type="InterPro" id="IPR014710">
    <property type="entry name" value="RmlC-like_jellyroll"/>
</dbReference>
<dbReference type="GO" id="GO:0005829">
    <property type="term" value="C:cytosol"/>
    <property type="evidence" value="ECO:0007669"/>
    <property type="project" value="TreeGrafter"/>
</dbReference>
<protein>
    <submittedName>
        <fullName evidence="6">Crp/Fnr family transcriptional regulator</fullName>
    </submittedName>
</protein>
<keyword evidence="1" id="KW-0805">Transcription regulation</keyword>
<evidence type="ECO:0000256" key="3">
    <source>
        <dbReference type="ARBA" id="ARBA00023163"/>
    </source>
</evidence>
<dbReference type="PROSITE" id="PS50042">
    <property type="entry name" value="CNMP_BINDING_3"/>
    <property type="match status" value="1"/>
</dbReference>
<dbReference type="PANTHER" id="PTHR24567:SF26">
    <property type="entry name" value="REGULATORY PROTEIN YEIL"/>
    <property type="match status" value="1"/>
</dbReference>
<dbReference type="InterPro" id="IPR036390">
    <property type="entry name" value="WH_DNA-bd_sf"/>
</dbReference>
<feature type="domain" description="HTH crp-type" evidence="5">
    <location>
        <begin position="149"/>
        <end position="220"/>
    </location>
</feature>
<dbReference type="InterPro" id="IPR050397">
    <property type="entry name" value="Env_Response_Regulators"/>
</dbReference>
<dbReference type="PROSITE" id="PS51063">
    <property type="entry name" value="HTH_CRP_2"/>
    <property type="match status" value="1"/>
</dbReference>
<sequence length="232" mass="26178">MKETKNGCDLTNCYLCTHCINDWKPAITAHKTNFTVKKGQRIFNEGDAVTGIYFIFSGKVKVHKRWDDEKEIIIRFAQAGDILGHLGLGNDSTYPVSTTAIEPTIVCYIDLPFFESSLQVNTRLTYSLMKLFANELQESEKRMRNLVHMPVKKRIALALLTLQKQFGVTATGTINIELTKQDMSSFAAVSYETLFKVTNDFIQNNWIASNGKSIKIINEALLTAITLDLKND</sequence>
<dbReference type="Proteomes" id="UP000286701">
    <property type="component" value="Unassembled WGS sequence"/>
</dbReference>
<evidence type="ECO:0000256" key="2">
    <source>
        <dbReference type="ARBA" id="ARBA00023125"/>
    </source>
</evidence>
<keyword evidence="2" id="KW-0238">DNA-binding</keyword>
<dbReference type="RefSeq" id="WP_128532011.1">
    <property type="nucleotide sequence ID" value="NZ_SBIW01000001.1"/>
</dbReference>
<dbReference type="Gene3D" id="1.10.10.10">
    <property type="entry name" value="Winged helix-like DNA-binding domain superfamily/Winged helix DNA-binding domain"/>
    <property type="match status" value="1"/>
</dbReference>
<dbReference type="GO" id="GO:0003677">
    <property type="term" value="F:DNA binding"/>
    <property type="evidence" value="ECO:0007669"/>
    <property type="project" value="UniProtKB-KW"/>
</dbReference>
<dbReference type="Pfam" id="PF13545">
    <property type="entry name" value="HTH_Crp_2"/>
    <property type="match status" value="1"/>
</dbReference>
<comment type="caution">
    <text evidence="6">The sequence shown here is derived from an EMBL/GenBank/DDBJ whole genome shotgun (WGS) entry which is preliminary data.</text>
</comment>
<dbReference type="GO" id="GO:0003700">
    <property type="term" value="F:DNA-binding transcription factor activity"/>
    <property type="evidence" value="ECO:0007669"/>
    <property type="project" value="TreeGrafter"/>
</dbReference>
<evidence type="ECO:0000259" key="4">
    <source>
        <dbReference type="PROSITE" id="PS50042"/>
    </source>
</evidence>
<dbReference type="AlphaFoldDB" id="A0A3S3V7G5"/>
<dbReference type="CDD" id="cd00038">
    <property type="entry name" value="CAP_ED"/>
    <property type="match status" value="1"/>
</dbReference>
<dbReference type="SUPFAM" id="SSF46785">
    <property type="entry name" value="Winged helix' DNA-binding domain"/>
    <property type="match status" value="1"/>
</dbReference>
<dbReference type="SUPFAM" id="SSF51206">
    <property type="entry name" value="cAMP-binding domain-like"/>
    <property type="match status" value="1"/>
</dbReference>
<dbReference type="InterPro" id="IPR036388">
    <property type="entry name" value="WH-like_DNA-bd_sf"/>
</dbReference>
<dbReference type="OrthoDB" id="9127033at2"/>
<dbReference type="InterPro" id="IPR012318">
    <property type="entry name" value="HTH_CRP"/>
</dbReference>
<dbReference type="InterPro" id="IPR000595">
    <property type="entry name" value="cNMP-bd_dom"/>
</dbReference>
<keyword evidence="3" id="KW-0804">Transcription</keyword>
<reference evidence="6 7" key="1">
    <citation type="submission" date="2019-01" db="EMBL/GenBank/DDBJ databases">
        <title>Mucilaginibacter antarcticum sp. nov., isolated from antarctic soil.</title>
        <authorList>
            <person name="Yan Y.-Q."/>
            <person name="Du Z.-J."/>
        </authorList>
    </citation>
    <scope>NUCLEOTIDE SEQUENCE [LARGE SCALE GENOMIC DNA]</scope>
    <source>
        <strain evidence="6 7">F01003</strain>
    </source>
</reference>
<dbReference type="PANTHER" id="PTHR24567">
    <property type="entry name" value="CRP FAMILY TRANSCRIPTIONAL REGULATORY PROTEIN"/>
    <property type="match status" value="1"/>
</dbReference>
<feature type="domain" description="Cyclic nucleotide-binding" evidence="4">
    <location>
        <begin position="34"/>
        <end position="135"/>
    </location>
</feature>
<evidence type="ECO:0000313" key="6">
    <source>
        <dbReference type="EMBL" id="RWY57505.1"/>
    </source>
</evidence>
<organism evidence="6 7">
    <name type="scientific">Mucilaginibacter gilvus</name>
    <dbReference type="NCBI Taxonomy" id="2305909"/>
    <lineage>
        <taxon>Bacteria</taxon>
        <taxon>Pseudomonadati</taxon>
        <taxon>Bacteroidota</taxon>
        <taxon>Sphingobacteriia</taxon>
        <taxon>Sphingobacteriales</taxon>
        <taxon>Sphingobacteriaceae</taxon>
        <taxon>Mucilaginibacter</taxon>
    </lineage>
</organism>